<dbReference type="GO" id="GO:0005829">
    <property type="term" value="C:cytosol"/>
    <property type="evidence" value="ECO:0007669"/>
    <property type="project" value="TreeGrafter"/>
</dbReference>
<dbReference type="NCBIfam" id="TIGR03591">
    <property type="entry name" value="polynuc_phos"/>
    <property type="match status" value="1"/>
</dbReference>
<keyword evidence="5 7" id="KW-0694">RNA-binding</keyword>
<dbReference type="InterPro" id="IPR027408">
    <property type="entry name" value="PNPase/RNase_PH_dom_sf"/>
</dbReference>
<sequence>MQSKEYEVEIGGKKVVAMFSDLANQANGSVILKSGGTVVMATAVISKDGSKNLGFFNLTVEYLEKFYAAGKILGGQYNKREGRPSDQAILAARMIDRTIRPLFDQHIKNAVQVIVTVIAVGETDPKILGINATSIALHMSDIPWNGPIGAVQVGKEKGQGEIKVNNYLPSADESVYDLDLLVCGKDKTINMIEAMAYELEEEEMGKCFDLASTEITKWEDFQKKLYADFGKEKLVFSKIEIEKSTIEIFDEKVRPMLEEKLFSNESKKVTSEAEVIWKKILDEKYPNEDEDAIKSASEDYLHHYLDGAFHKMALLQGIRADGRRVDEVRKLYAKAGGISDVLHGSGIFYRGETHVLSVLALGGPEDMQAIQGMESESKKRFMHHYNFPPYSGGETGRVGGINRREMGHGFLAEKALTPVIPEKINFPYTIRVVSESTASNGSTSQASICAATLALMDGGVPIKTPVAGISVGLMADEKDTNKFVLLTDIQGPEDHYGDMDFKVAGTKNGITAIQLDVKVDGVQIGILKEALVRAKTARLQILETITSEINAPRANISPNAPKILTVKIKKDQIGMVIGPGGKNINEIREKTNTEITIEEDGTVFVTGKNGGAEEAVKIIEEMTHEYKIGDTAEGVVVKLMDFGAFVRIGHDTEGLVHVSEIAPFRVEKVSDIIKEGDKVPVKIIKVDERGRLNFSIKEANKDFFKPKV</sequence>
<dbReference type="Pfam" id="PF01138">
    <property type="entry name" value="RNase_PH"/>
    <property type="match status" value="2"/>
</dbReference>
<dbReference type="GO" id="GO:0006402">
    <property type="term" value="P:mRNA catabolic process"/>
    <property type="evidence" value="ECO:0007669"/>
    <property type="project" value="UniProtKB-UniRule"/>
</dbReference>
<keyword evidence="4" id="KW-0548">Nucleotidyltransferase</keyword>
<dbReference type="PANTHER" id="PTHR11252">
    <property type="entry name" value="POLYRIBONUCLEOTIDE NUCLEOTIDYLTRANSFERASE"/>
    <property type="match status" value="1"/>
</dbReference>
<dbReference type="InterPro" id="IPR036456">
    <property type="entry name" value="PNPase_PH_RNA-bd_sf"/>
</dbReference>
<dbReference type="Pfam" id="PF00013">
    <property type="entry name" value="KH_1"/>
    <property type="match status" value="1"/>
</dbReference>
<proteinExistence type="inferred from homology"/>
<protein>
    <recommendedName>
        <fullName evidence="2 6">Polyribonucleotide nucleotidyltransferase</fullName>
        <ecNumber evidence="2 6">2.7.7.8</ecNumber>
    </recommendedName>
</protein>
<dbReference type="PROSITE" id="PS50126">
    <property type="entry name" value="S1"/>
    <property type="match status" value="1"/>
</dbReference>
<dbReference type="SMART" id="SM00322">
    <property type="entry name" value="KH"/>
    <property type="match status" value="1"/>
</dbReference>
<dbReference type="CDD" id="cd11364">
    <property type="entry name" value="RNase_PH_PNPase_2"/>
    <property type="match status" value="1"/>
</dbReference>
<dbReference type="SUPFAM" id="SSF54211">
    <property type="entry name" value="Ribosomal protein S5 domain 2-like"/>
    <property type="match status" value="2"/>
</dbReference>
<dbReference type="PIRSF" id="PIRSF005499">
    <property type="entry name" value="PNPase"/>
    <property type="match status" value="1"/>
</dbReference>
<dbReference type="SMART" id="SM00316">
    <property type="entry name" value="S1"/>
    <property type="match status" value="1"/>
</dbReference>
<evidence type="ECO:0000313" key="9">
    <source>
        <dbReference type="EMBL" id="KKP65850.1"/>
    </source>
</evidence>
<dbReference type="AlphaFoldDB" id="A0A0G0DS30"/>
<dbReference type="SUPFAM" id="SSF46915">
    <property type="entry name" value="Polynucleotide phosphorylase/guanosine pentaphosphate synthase (PNPase/GPSI), domain 3"/>
    <property type="match status" value="1"/>
</dbReference>
<dbReference type="Gene3D" id="3.30.1370.10">
    <property type="entry name" value="K Homology domain, type 1"/>
    <property type="match status" value="1"/>
</dbReference>
<comment type="similarity">
    <text evidence="1">Belongs to the polyribonucleotide nucleotidyltransferase family.</text>
</comment>
<dbReference type="Pfam" id="PF00575">
    <property type="entry name" value="S1"/>
    <property type="match status" value="1"/>
</dbReference>
<reference evidence="9 10" key="1">
    <citation type="journal article" date="2015" name="Nature">
        <title>rRNA introns, odd ribosomes, and small enigmatic genomes across a large radiation of phyla.</title>
        <authorList>
            <person name="Brown C.T."/>
            <person name="Hug L.A."/>
            <person name="Thomas B.C."/>
            <person name="Sharon I."/>
            <person name="Castelle C.J."/>
            <person name="Singh A."/>
            <person name="Wilkins M.J."/>
            <person name="Williams K.H."/>
            <person name="Banfield J.F."/>
        </authorList>
    </citation>
    <scope>NUCLEOTIDE SEQUENCE [LARGE SCALE GENOMIC DNA]</scope>
</reference>
<dbReference type="EC" id="2.7.7.8" evidence="2 6"/>
<dbReference type="InterPro" id="IPR001247">
    <property type="entry name" value="ExoRNase_PH_dom1"/>
</dbReference>
<dbReference type="EMBL" id="LBPY01000017">
    <property type="protein sequence ID" value="KKP65850.1"/>
    <property type="molecule type" value="Genomic_DNA"/>
</dbReference>
<evidence type="ECO:0000256" key="5">
    <source>
        <dbReference type="ARBA" id="ARBA00022884"/>
    </source>
</evidence>
<evidence type="ECO:0000313" key="10">
    <source>
        <dbReference type="Proteomes" id="UP000034952"/>
    </source>
</evidence>
<dbReference type="GO" id="GO:0004654">
    <property type="term" value="F:polyribonucleotide nucleotidyltransferase activity"/>
    <property type="evidence" value="ECO:0007669"/>
    <property type="project" value="UniProtKB-UniRule"/>
</dbReference>
<evidence type="ECO:0000256" key="7">
    <source>
        <dbReference type="PROSITE-ProRule" id="PRU00117"/>
    </source>
</evidence>
<dbReference type="FunFam" id="3.30.1370.10:FF:000001">
    <property type="entry name" value="Polyribonucleotide nucleotidyltransferase"/>
    <property type="match status" value="1"/>
</dbReference>
<feature type="domain" description="S1 motif" evidence="8">
    <location>
        <begin position="629"/>
        <end position="697"/>
    </location>
</feature>
<gene>
    <name evidence="9" type="ORF">UR64_C0017G0009</name>
</gene>
<dbReference type="GO" id="GO:0003723">
    <property type="term" value="F:RNA binding"/>
    <property type="evidence" value="ECO:0007669"/>
    <property type="project" value="UniProtKB-UniRule"/>
</dbReference>
<comment type="caution">
    <text evidence="9">The sequence shown here is derived from an EMBL/GenBank/DDBJ whole genome shotgun (WGS) entry which is preliminary data.</text>
</comment>
<dbReference type="InterPro" id="IPR020568">
    <property type="entry name" value="Ribosomal_Su5_D2-typ_SF"/>
</dbReference>
<evidence type="ECO:0000256" key="4">
    <source>
        <dbReference type="ARBA" id="ARBA00022695"/>
    </source>
</evidence>
<evidence type="ECO:0000256" key="2">
    <source>
        <dbReference type="ARBA" id="ARBA00012416"/>
    </source>
</evidence>
<evidence type="ECO:0000256" key="3">
    <source>
        <dbReference type="ARBA" id="ARBA00022679"/>
    </source>
</evidence>
<dbReference type="InterPro" id="IPR003029">
    <property type="entry name" value="S1_domain"/>
</dbReference>
<name>A0A0G0DS30_9BACT</name>
<dbReference type="InterPro" id="IPR004087">
    <property type="entry name" value="KH_dom"/>
</dbReference>
<accession>A0A0G0DS30</accession>
<dbReference type="InterPro" id="IPR036612">
    <property type="entry name" value="KH_dom_type_1_sf"/>
</dbReference>
<dbReference type="PANTHER" id="PTHR11252:SF0">
    <property type="entry name" value="POLYRIBONUCLEOTIDE NUCLEOTIDYLTRANSFERASE 1, MITOCHONDRIAL"/>
    <property type="match status" value="1"/>
</dbReference>
<dbReference type="Proteomes" id="UP000034952">
    <property type="component" value="Unassembled WGS sequence"/>
</dbReference>
<dbReference type="SUPFAM" id="SSF54791">
    <property type="entry name" value="Eukaryotic type KH-domain (KH-domain type I)"/>
    <property type="match status" value="1"/>
</dbReference>
<dbReference type="Gene3D" id="2.40.50.140">
    <property type="entry name" value="Nucleic acid-binding proteins"/>
    <property type="match status" value="1"/>
</dbReference>
<organism evidence="9 10">
    <name type="scientific">Candidatus Nomurabacteria bacterium GW2011_GWE1_35_16</name>
    <dbReference type="NCBI Taxonomy" id="1618761"/>
    <lineage>
        <taxon>Bacteria</taxon>
        <taxon>Candidatus Nomuraibacteriota</taxon>
    </lineage>
</organism>
<evidence type="ECO:0000256" key="6">
    <source>
        <dbReference type="NCBIfam" id="TIGR03591"/>
    </source>
</evidence>
<dbReference type="InterPro" id="IPR004088">
    <property type="entry name" value="KH_dom_type_1"/>
</dbReference>
<evidence type="ECO:0000256" key="1">
    <source>
        <dbReference type="ARBA" id="ARBA00007404"/>
    </source>
</evidence>
<dbReference type="GO" id="GO:0000175">
    <property type="term" value="F:3'-5'-RNA exonuclease activity"/>
    <property type="evidence" value="ECO:0007669"/>
    <property type="project" value="TreeGrafter"/>
</dbReference>
<dbReference type="InterPro" id="IPR012340">
    <property type="entry name" value="NA-bd_OB-fold"/>
</dbReference>
<keyword evidence="3 9" id="KW-0808">Transferase</keyword>
<dbReference type="SUPFAM" id="SSF50249">
    <property type="entry name" value="Nucleic acid-binding proteins"/>
    <property type="match status" value="1"/>
</dbReference>
<dbReference type="InterPro" id="IPR036345">
    <property type="entry name" value="ExoRNase_PH_dom2_sf"/>
</dbReference>
<dbReference type="GO" id="GO:0006396">
    <property type="term" value="P:RNA processing"/>
    <property type="evidence" value="ECO:0007669"/>
    <property type="project" value="InterPro"/>
</dbReference>
<dbReference type="InterPro" id="IPR012162">
    <property type="entry name" value="PNPase"/>
</dbReference>
<dbReference type="CDD" id="cd02393">
    <property type="entry name" value="KH-I_PNPase"/>
    <property type="match status" value="1"/>
</dbReference>
<dbReference type="PATRIC" id="fig|1618761.3.peg.719"/>
<dbReference type="PROSITE" id="PS50084">
    <property type="entry name" value="KH_TYPE_1"/>
    <property type="match status" value="1"/>
</dbReference>
<evidence type="ECO:0000259" key="8">
    <source>
        <dbReference type="PROSITE" id="PS50126"/>
    </source>
</evidence>
<dbReference type="NCBIfam" id="NF008805">
    <property type="entry name" value="PRK11824.1"/>
    <property type="match status" value="1"/>
</dbReference>
<dbReference type="Gene3D" id="3.30.230.70">
    <property type="entry name" value="GHMP Kinase, N-terminal domain"/>
    <property type="match status" value="2"/>
</dbReference>
<dbReference type="SUPFAM" id="SSF55666">
    <property type="entry name" value="Ribonuclease PH domain 2-like"/>
    <property type="match status" value="2"/>
</dbReference>